<name>K0WZI4_9BACT</name>
<dbReference type="GeneID" id="77848339"/>
<keyword evidence="2" id="KW-1185">Reference proteome</keyword>
<dbReference type="HOGENOM" id="CLU_2731831_0_0_10"/>
<evidence type="ECO:0000313" key="1">
    <source>
        <dbReference type="EMBL" id="EJZ64558.1"/>
    </source>
</evidence>
<accession>K0WZI4</accession>
<dbReference type="AlphaFoldDB" id="K0WZI4"/>
<dbReference type="Proteomes" id="UP000006044">
    <property type="component" value="Unassembled WGS sequence"/>
</dbReference>
<gene>
    <name evidence="1" type="ORF">HMPREF9448_01037</name>
</gene>
<reference evidence="1 2" key="1">
    <citation type="submission" date="2012-08" db="EMBL/GenBank/DDBJ databases">
        <title>The Genome Sequence of Barnesiella intestinihominis YIT 11860.</title>
        <authorList>
            <consortium name="The Broad Institute Genome Sequencing Platform"/>
            <person name="Earl A."/>
            <person name="Ward D."/>
            <person name="Feldgarden M."/>
            <person name="Gevers D."/>
            <person name="Morotomi M."/>
            <person name="Walker B."/>
            <person name="Young S.K."/>
            <person name="Zeng Q."/>
            <person name="Gargeya S."/>
            <person name="Fitzgerald M."/>
            <person name="Haas B."/>
            <person name="Abouelleil A."/>
            <person name="Alvarado L."/>
            <person name="Arachchi H.M."/>
            <person name="Berlin A.M."/>
            <person name="Chapman S.B."/>
            <person name="Goldberg J."/>
            <person name="Griggs A."/>
            <person name="Gujja S."/>
            <person name="Hansen M."/>
            <person name="Howarth C."/>
            <person name="Imamovic A."/>
            <person name="Larimer J."/>
            <person name="McCowen C."/>
            <person name="Montmayeur A."/>
            <person name="Murphy C."/>
            <person name="Neiman D."/>
            <person name="Pearson M."/>
            <person name="Priest M."/>
            <person name="Roberts A."/>
            <person name="Saif S."/>
            <person name="Shea T."/>
            <person name="Sisk P."/>
            <person name="Sykes S."/>
            <person name="Wortman J."/>
            <person name="Nusbaum C."/>
            <person name="Birren B."/>
        </authorList>
    </citation>
    <scope>NUCLEOTIDE SEQUENCE [LARGE SCALE GENOMIC DNA]</scope>
    <source>
        <strain evidence="1 2">YIT 11860</strain>
    </source>
</reference>
<proteinExistence type="predicted"/>
<organism evidence="1 2">
    <name type="scientific">Barnesiella intestinihominis YIT 11860</name>
    <dbReference type="NCBI Taxonomy" id="742726"/>
    <lineage>
        <taxon>Bacteria</taxon>
        <taxon>Pseudomonadati</taxon>
        <taxon>Bacteroidota</taxon>
        <taxon>Bacteroidia</taxon>
        <taxon>Bacteroidales</taxon>
        <taxon>Barnesiellaceae</taxon>
        <taxon>Barnesiella</taxon>
    </lineage>
</organism>
<sequence>MSLYFIAGFNEGVGRVPEIFELFLELLIGNDVYKLKSEMECLALFVWSLGKLLEIYMQELGFTDFLYLYAS</sequence>
<protein>
    <submittedName>
        <fullName evidence="1">Uncharacterized protein</fullName>
    </submittedName>
</protein>
<evidence type="ECO:0000313" key="2">
    <source>
        <dbReference type="Proteomes" id="UP000006044"/>
    </source>
</evidence>
<comment type="caution">
    <text evidence="1">The sequence shown here is derived from an EMBL/GenBank/DDBJ whole genome shotgun (WGS) entry which is preliminary data.</text>
</comment>
<dbReference type="RefSeq" id="WP_008861526.1">
    <property type="nucleotide sequence ID" value="NZ_CAXSYG010000006.1"/>
</dbReference>
<dbReference type="STRING" id="742726.HMPREF9448_01037"/>
<dbReference type="EMBL" id="ADLE01000008">
    <property type="protein sequence ID" value="EJZ64558.1"/>
    <property type="molecule type" value="Genomic_DNA"/>
</dbReference>